<reference evidence="1" key="4">
    <citation type="submission" date="2024-09" db="EMBL/GenBank/DDBJ databases">
        <authorList>
            <person name="Sun Q."/>
            <person name="Mori K."/>
        </authorList>
    </citation>
    <scope>NUCLEOTIDE SEQUENCE</scope>
    <source>
        <strain evidence="1">KCTC 62575</strain>
    </source>
</reference>
<reference evidence="2 3" key="2">
    <citation type="submission" date="2018-08" db="EMBL/GenBank/DDBJ databases">
        <title>The draft genome of Acinetobacter sichuanensis strain WCHAc060041.</title>
        <authorList>
            <person name="Qin J."/>
            <person name="Feng Y."/>
            <person name="Zong Z."/>
        </authorList>
    </citation>
    <scope>NUCLEOTIDE SEQUENCE [LARGE SCALE GENOMIC DNA]</scope>
    <source>
        <strain evidence="2 3">WCHAc060041</strain>
    </source>
</reference>
<keyword evidence="4" id="KW-1185">Reference proteome</keyword>
<proteinExistence type="predicted"/>
<organism evidence="2 3">
    <name type="scientific">Acinetobacter sichuanensis</name>
    <dbReference type="NCBI Taxonomy" id="2136183"/>
    <lineage>
        <taxon>Bacteria</taxon>
        <taxon>Pseudomonadati</taxon>
        <taxon>Pseudomonadota</taxon>
        <taxon>Gammaproteobacteria</taxon>
        <taxon>Moraxellales</taxon>
        <taxon>Moraxellaceae</taxon>
        <taxon>Acinetobacter</taxon>
    </lineage>
</organism>
<reference evidence="4" key="3">
    <citation type="journal article" date="2019" name="Int. J. Syst. Evol. Microbiol.">
        <title>The Global Catalogue of Microorganisms (GCM) 10K type strain sequencing project: providing services to taxonomists for standard genome sequencing and annotation.</title>
        <authorList>
            <consortium name="The Broad Institute Genomics Platform"/>
            <consortium name="The Broad Institute Genome Sequencing Center for Infectious Disease"/>
            <person name="Wu L."/>
            <person name="Ma J."/>
        </authorList>
    </citation>
    <scope>NUCLEOTIDE SEQUENCE [LARGE SCALE GENOMIC DNA]</scope>
    <source>
        <strain evidence="4">KCTC 62575</strain>
    </source>
</reference>
<dbReference type="OrthoDB" id="10005252at2"/>
<name>A0A371YTK0_9GAMM</name>
<accession>A0A371YTK0</accession>
<gene>
    <name evidence="1" type="ORF">ACFODO_04800</name>
    <name evidence="2" type="ORF">C9E89_004280</name>
</gene>
<dbReference type="EMBL" id="JBHRSF010000007">
    <property type="protein sequence ID" value="MFC2994602.1"/>
    <property type="molecule type" value="Genomic_DNA"/>
</dbReference>
<dbReference type="EMBL" id="PYIX02000004">
    <property type="protein sequence ID" value="RFC84793.1"/>
    <property type="molecule type" value="Genomic_DNA"/>
</dbReference>
<evidence type="ECO:0000313" key="4">
    <source>
        <dbReference type="Proteomes" id="UP001595455"/>
    </source>
</evidence>
<evidence type="ECO:0000313" key="3">
    <source>
        <dbReference type="Proteomes" id="UP000240957"/>
    </source>
</evidence>
<comment type="caution">
    <text evidence="2">The sequence shown here is derived from an EMBL/GenBank/DDBJ whole genome shotgun (WGS) entry which is preliminary data.</text>
</comment>
<dbReference type="Proteomes" id="UP001595455">
    <property type="component" value="Unassembled WGS sequence"/>
</dbReference>
<evidence type="ECO:0000313" key="2">
    <source>
        <dbReference type="EMBL" id="RFC84793.1"/>
    </source>
</evidence>
<sequence>MNFQEREDQNNFIESLPDGLWLYLLQLCRTTLDFYSSKKPEYNTDSDVGFFLDLLKGKEKSIDEFRDKFKVYIENNGGKFKELTLFPEYFHPRDKKINNFEADKIRTTLYFEKDKTKRAELIEELNKIKEEDNPNYQTLTKIEEAEHCLFWAIQSCRFEFKNDNLTDFLGLPKATLLYGYACGLLGLDIFGTYYKLNEESSKGGKIKAQNDRERKDPIYKKLEQHWDKDGWTNQKKKYARFAEWAIHSEENGCLGYEAIRKYMSKYDKAK</sequence>
<dbReference type="RefSeq" id="WP_107008352.1">
    <property type="nucleotide sequence ID" value="NZ_JBHRSF010000007.1"/>
</dbReference>
<dbReference type="AlphaFoldDB" id="A0A371YTK0"/>
<evidence type="ECO:0000313" key="1">
    <source>
        <dbReference type="EMBL" id="MFC2994602.1"/>
    </source>
</evidence>
<reference evidence="1" key="1">
    <citation type="journal article" date="2014" name="Int. J. Syst. Evol. Microbiol.">
        <title>Complete genome of a new Firmicutes species belonging to the dominant human colonic microbiota ('Ruminococcus bicirculans') reveals two chromosomes and a selective capacity to utilize plant glucans.</title>
        <authorList>
            <consortium name="NISC Comparative Sequencing Program"/>
            <person name="Wegmann U."/>
            <person name="Louis P."/>
            <person name="Goesmann A."/>
            <person name="Henrissat B."/>
            <person name="Duncan S.H."/>
            <person name="Flint H.J."/>
        </authorList>
    </citation>
    <scope>NUCLEOTIDE SEQUENCE</scope>
    <source>
        <strain evidence="1">KCTC 62575</strain>
    </source>
</reference>
<protein>
    <submittedName>
        <fullName evidence="2">Uncharacterized protein</fullName>
    </submittedName>
</protein>
<dbReference type="Proteomes" id="UP000240957">
    <property type="component" value="Unassembled WGS sequence"/>
</dbReference>